<evidence type="ECO:0000313" key="3">
    <source>
        <dbReference type="Proteomes" id="UP000595437"/>
    </source>
</evidence>
<name>A0A7T8JT16_CALRO</name>
<protein>
    <submittedName>
        <fullName evidence="2">Uncharacterized protein</fullName>
    </submittedName>
</protein>
<dbReference type="AlphaFoldDB" id="A0A7T8JT16"/>
<dbReference type="EMBL" id="CP045910">
    <property type="protein sequence ID" value="QQP31602.1"/>
    <property type="molecule type" value="Genomic_DNA"/>
</dbReference>
<reference evidence="3" key="1">
    <citation type="submission" date="2021-01" db="EMBL/GenBank/DDBJ databases">
        <title>Caligus Genome Assembly.</title>
        <authorList>
            <person name="Gallardo-Escarate C."/>
        </authorList>
    </citation>
    <scope>NUCLEOTIDE SEQUENCE [LARGE SCALE GENOMIC DNA]</scope>
</reference>
<organism evidence="2 3">
    <name type="scientific">Caligus rogercresseyi</name>
    <name type="common">Sea louse</name>
    <dbReference type="NCBI Taxonomy" id="217165"/>
    <lineage>
        <taxon>Eukaryota</taxon>
        <taxon>Metazoa</taxon>
        <taxon>Ecdysozoa</taxon>
        <taxon>Arthropoda</taxon>
        <taxon>Crustacea</taxon>
        <taxon>Multicrustacea</taxon>
        <taxon>Hexanauplia</taxon>
        <taxon>Copepoda</taxon>
        <taxon>Siphonostomatoida</taxon>
        <taxon>Caligidae</taxon>
        <taxon>Caligus</taxon>
    </lineage>
</organism>
<gene>
    <name evidence="2" type="ORF">FKW44_025255</name>
</gene>
<feature type="region of interest" description="Disordered" evidence="1">
    <location>
        <begin position="21"/>
        <end position="53"/>
    </location>
</feature>
<keyword evidence="3" id="KW-1185">Reference proteome</keyword>
<dbReference type="Proteomes" id="UP000595437">
    <property type="component" value="Chromosome 21"/>
</dbReference>
<accession>A0A7T8JT16</accession>
<feature type="compositionally biased region" description="Basic and acidic residues" evidence="1">
    <location>
        <begin position="21"/>
        <end position="42"/>
    </location>
</feature>
<evidence type="ECO:0000256" key="1">
    <source>
        <dbReference type="SAM" id="MobiDB-lite"/>
    </source>
</evidence>
<proteinExistence type="predicted"/>
<sequence>MLEVSRTFIWRTKKVIKETGKLTGGLDKERSDQRRHQADQGRRGKILRNPSAP</sequence>
<evidence type="ECO:0000313" key="2">
    <source>
        <dbReference type="EMBL" id="QQP31602.1"/>
    </source>
</evidence>